<evidence type="ECO:0000256" key="1">
    <source>
        <dbReference type="ARBA" id="ARBA00023015"/>
    </source>
</evidence>
<evidence type="ECO:0000313" key="6">
    <source>
        <dbReference type="Proteomes" id="UP000588158"/>
    </source>
</evidence>
<evidence type="ECO:0000313" key="5">
    <source>
        <dbReference type="EMBL" id="MBB5832481.1"/>
    </source>
</evidence>
<dbReference type="SUPFAM" id="SSF53822">
    <property type="entry name" value="Periplasmic binding protein-like I"/>
    <property type="match status" value="1"/>
</dbReference>
<keyword evidence="1" id="KW-0805">Transcription regulation</keyword>
<evidence type="ECO:0000256" key="2">
    <source>
        <dbReference type="ARBA" id="ARBA00023125"/>
    </source>
</evidence>
<protein>
    <submittedName>
        <fullName evidence="5">DNA-binding LacI/PurR family transcriptional regulator</fullName>
    </submittedName>
</protein>
<gene>
    <name evidence="5" type="ORF">HNR70_002294</name>
</gene>
<keyword evidence="2 5" id="KW-0238">DNA-binding</keyword>
<dbReference type="GO" id="GO:0003677">
    <property type="term" value="F:DNA binding"/>
    <property type="evidence" value="ECO:0007669"/>
    <property type="project" value="UniProtKB-KW"/>
</dbReference>
<feature type="domain" description="Transcriptional regulator LacI/GalR-like sensor" evidence="4">
    <location>
        <begin position="1"/>
        <end position="41"/>
    </location>
</feature>
<dbReference type="Proteomes" id="UP000588158">
    <property type="component" value="Unassembled WGS sequence"/>
</dbReference>
<reference evidence="5 6" key="1">
    <citation type="submission" date="2020-08" db="EMBL/GenBank/DDBJ databases">
        <title>Sequencing the genomes of 1000 actinobacteria strains.</title>
        <authorList>
            <person name="Klenk H.-P."/>
        </authorList>
    </citation>
    <scope>NUCLEOTIDE SEQUENCE [LARGE SCALE GENOMIC DNA]</scope>
    <source>
        <strain evidence="5 6">DSM 28796</strain>
    </source>
</reference>
<keyword evidence="6" id="KW-1185">Reference proteome</keyword>
<evidence type="ECO:0000259" key="4">
    <source>
        <dbReference type="Pfam" id="PF13377"/>
    </source>
</evidence>
<organism evidence="5 6">
    <name type="scientific">Brachybacterium aquaticum</name>
    <dbReference type="NCBI Taxonomy" id="1432564"/>
    <lineage>
        <taxon>Bacteria</taxon>
        <taxon>Bacillati</taxon>
        <taxon>Actinomycetota</taxon>
        <taxon>Actinomycetes</taxon>
        <taxon>Micrococcales</taxon>
        <taxon>Dermabacteraceae</taxon>
        <taxon>Brachybacterium</taxon>
    </lineage>
</organism>
<accession>A0A841AFV0</accession>
<sequence length="43" mass="4532">MRQPFERLGAEAIELLLGIVGGEAAEPGRRVLAPTLTVRESAG</sequence>
<dbReference type="Gene3D" id="3.40.50.2300">
    <property type="match status" value="1"/>
</dbReference>
<keyword evidence="3" id="KW-0804">Transcription</keyword>
<dbReference type="AlphaFoldDB" id="A0A841AFV0"/>
<dbReference type="InterPro" id="IPR046335">
    <property type="entry name" value="LacI/GalR-like_sensor"/>
</dbReference>
<comment type="caution">
    <text evidence="5">The sequence shown here is derived from an EMBL/GenBank/DDBJ whole genome shotgun (WGS) entry which is preliminary data.</text>
</comment>
<dbReference type="EMBL" id="JACHLZ010000001">
    <property type="protein sequence ID" value="MBB5832481.1"/>
    <property type="molecule type" value="Genomic_DNA"/>
</dbReference>
<evidence type="ECO:0000256" key="3">
    <source>
        <dbReference type="ARBA" id="ARBA00023163"/>
    </source>
</evidence>
<dbReference type="InterPro" id="IPR028082">
    <property type="entry name" value="Peripla_BP_I"/>
</dbReference>
<proteinExistence type="predicted"/>
<name>A0A841AFV0_9MICO</name>
<dbReference type="Pfam" id="PF13377">
    <property type="entry name" value="Peripla_BP_3"/>
    <property type="match status" value="1"/>
</dbReference>